<gene>
    <name evidence="4" type="ORF">SAMN06296378_0008</name>
</gene>
<dbReference type="RefSeq" id="WP_179691712.1">
    <property type="nucleotide sequence ID" value="NZ_BMLC01000002.1"/>
</dbReference>
<dbReference type="Pfam" id="PF01551">
    <property type="entry name" value="Peptidase_M23"/>
    <property type="match status" value="1"/>
</dbReference>
<dbReference type="SUPFAM" id="SSF51261">
    <property type="entry name" value="Duplicated hybrid motif"/>
    <property type="match status" value="1"/>
</dbReference>
<feature type="region of interest" description="Disordered" evidence="2">
    <location>
        <begin position="1"/>
        <end position="34"/>
    </location>
</feature>
<dbReference type="GO" id="GO:0004222">
    <property type="term" value="F:metalloendopeptidase activity"/>
    <property type="evidence" value="ECO:0007669"/>
    <property type="project" value="TreeGrafter"/>
</dbReference>
<dbReference type="Gene3D" id="2.70.70.10">
    <property type="entry name" value="Glucose Permease (Domain IIA)"/>
    <property type="match status" value="1"/>
</dbReference>
<dbReference type="InterPro" id="IPR011055">
    <property type="entry name" value="Dup_hybrid_motif"/>
</dbReference>
<organism evidence="4 5">
    <name type="scientific">Salinibacterium xinjiangense</name>
    <dbReference type="NCBI Taxonomy" id="386302"/>
    <lineage>
        <taxon>Bacteria</taxon>
        <taxon>Bacillati</taxon>
        <taxon>Actinomycetota</taxon>
        <taxon>Actinomycetes</taxon>
        <taxon>Micrococcales</taxon>
        <taxon>Microbacteriaceae</taxon>
        <taxon>Salinibacterium</taxon>
    </lineage>
</organism>
<name>A0A2C8Y5Y6_9MICO</name>
<dbReference type="PANTHER" id="PTHR21666:SF289">
    <property type="entry name" value="L-ALA--D-GLU ENDOPEPTIDASE"/>
    <property type="match status" value="1"/>
</dbReference>
<keyword evidence="1" id="KW-0732">Signal</keyword>
<protein>
    <submittedName>
        <fullName evidence="4">Murein DD-endopeptidase MepM and murein hydrolase activator NlpD, contain LysM domain</fullName>
    </submittedName>
</protein>
<evidence type="ECO:0000313" key="5">
    <source>
        <dbReference type="Proteomes" id="UP000219440"/>
    </source>
</evidence>
<evidence type="ECO:0000256" key="2">
    <source>
        <dbReference type="SAM" id="MobiDB-lite"/>
    </source>
</evidence>
<dbReference type="PANTHER" id="PTHR21666">
    <property type="entry name" value="PEPTIDASE-RELATED"/>
    <property type="match status" value="1"/>
</dbReference>
<reference evidence="4 5" key="1">
    <citation type="submission" date="2017-09" db="EMBL/GenBank/DDBJ databases">
        <authorList>
            <person name="Ehlers B."/>
            <person name="Leendertz F.H."/>
        </authorList>
    </citation>
    <scope>NUCLEOTIDE SEQUENCE [LARGE SCALE GENOMIC DNA]</scope>
    <source>
        <strain evidence="4 5">CGMCC 1.05381</strain>
    </source>
</reference>
<dbReference type="InterPro" id="IPR050570">
    <property type="entry name" value="Cell_wall_metabolism_enzyme"/>
</dbReference>
<evidence type="ECO:0000313" key="4">
    <source>
        <dbReference type="EMBL" id="SOE45480.1"/>
    </source>
</evidence>
<dbReference type="Proteomes" id="UP000219440">
    <property type="component" value="Unassembled WGS sequence"/>
</dbReference>
<keyword evidence="5" id="KW-1185">Reference proteome</keyword>
<sequence length="349" mass="35840">MTPSDRPDSVLSAVPHVHGVGGGGQLPPLTRRESRAREAALVPSAEVPSTAAPAAAVRQVSFPDPDAISAAAPLTRLEPPADVVAAIWPRAVPVPRKTFADRRASKRAERAVRSATARPRHTSSLGSKLVSLSALVIAGALLVGSSLPINVLTTASIATAANTAASSGVIAGQTLQVSADAIESAPVRDNFDVVSPAEVLALKFAGVDYAYTLTSGAVRWPLSSAIPITDGFGPRSGGFHKGVDFVPGEGSPIYAIADGVVVSAGYDTSGYGNHVVIQHNLGGISVKSNSAHMIMDSSPIVAGQQIKVGDYLGLVGDTGISYGAHLHFEIYVDDEAVDPYSWLSANASD</sequence>
<accession>A0A2C8Y5Y6</accession>
<dbReference type="InterPro" id="IPR016047">
    <property type="entry name" value="M23ase_b-sheet_dom"/>
</dbReference>
<evidence type="ECO:0000259" key="3">
    <source>
        <dbReference type="Pfam" id="PF01551"/>
    </source>
</evidence>
<evidence type="ECO:0000256" key="1">
    <source>
        <dbReference type="ARBA" id="ARBA00022729"/>
    </source>
</evidence>
<dbReference type="CDD" id="cd12797">
    <property type="entry name" value="M23_peptidase"/>
    <property type="match status" value="1"/>
</dbReference>
<dbReference type="EMBL" id="OCST01000001">
    <property type="protein sequence ID" value="SOE45480.1"/>
    <property type="molecule type" value="Genomic_DNA"/>
</dbReference>
<keyword evidence="4" id="KW-0378">Hydrolase</keyword>
<proteinExistence type="predicted"/>
<feature type="domain" description="M23ase beta-sheet core" evidence="3">
    <location>
        <begin position="239"/>
        <end position="339"/>
    </location>
</feature>
<dbReference type="AlphaFoldDB" id="A0A2C8Y5Y6"/>